<keyword evidence="2" id="KW-1133">Transmembrane helix</keyword>
<name>A0A1F7JH01_9BACT</name>
<gene>
    <name evidence="3" type="ORF">A3H78_00245</name>
</gene>
<keyword evidence="2" id="KW-0812">Transmembrane</keyword>
<feature type="transmembrane region" description="Helical" evidence="2">
    <location>
        <begin position="12"/>
        <end position="33"/>
    </location>
</feature>
<evidence type="ECO:0000313" key="4">
    <source>
        <dbReference type="Proteomes" id="UP000177418"/>
    </source>
</evidence>
<organism evidence="3 4">
    <name type="scientific">Candidatus Roizmanbacteria bacterium RIFCSPLOWO2_02_FULL_36_11</name>
    <dbReference type="NCBI Taxonomy" id="1802071"/>
    <lineage>
        <taxon>Bacteria</taxon>
        <taxon>Candidatus Roizmaniibacteriota</taxon>
    </lineage>
</organism>
<keyword evidence="2" id="KW-0472">Membrane</keyword>
<evidence type="ECO:0000256" key="2">
    <source>
        <dbReference type="SAM" id="Phobius"/>
    </source>
</evidence>
<accession>A0A1F7JH01</accession>
<evidence type="ECO:0000313" key="3">
    <source>
        <dbReference type="EMBL" id="OGK54898.1"/>
    </source>
</evidence>
<evidence type="ECO:0000256" key="1">
    <source>
        <dbReference type="SAM" id="Coils"/>
    </source>
</evidence>
<dbReference type="AlphaFoldDB" id="A0A1F7JH01"/>
<dbReference type="EMBL" id="MGAV01000012">
    <property type="protein sequence ID" value="OGK54898.1"/>
    <property type="molecule type" value="Genomic_DNA"/>
</dbReference>
<sequence>MVNLKKLNLRSHITLLWAGLATILSLVLIWHTFNLKQQHEAYMLKGRAVMSNCVANIEVSNKLTTNCSSAYIITKECMLHLDRCDLNTEQAKLKVLNDEKIELEAELQRLVKETSSLNQNK</sequence>
<protein>
    <submittedName>
        <fullName evidence="3">Uncharacterized protein</fullName>
    </submittedName>
</protein>
<reference evidence="3 4" key="1">
    <citation type="journal article" date="2016" name="Nat. Commun.">
        <title>Thousands of microbial genomes shed light on interconnected biogeochemical processes in an aquifer system.</title>
        <authorList>
            <person name="Anantharaman K."/>
            <person name="Brown C.T."/>
            <person name="Hug L.A."/>
            <person name="Sharon I."/>
            <person name="Castelle C.J."/>
            <person name="Probst A.J."/>
            <person name="Thomas B.C."/>
            <person name="Singh A."/>
            <person name="Wilkins M.J."/>
            <person name="Karaoz U."/>
            <person name="Brodie E.L."/>
            <person name="Williams K.H."/>
            <person name="Hubbard S.S."/>
            <person name="Banfield J.F."/>
        </authorList>
    </citation>
    <scope>NUCLEOTIDE SEQUENCE [LARGE SCALE GENOMIC DNA]</scope>
</reference>
<feature type="coiled-coil region" evidence="1">
    <location>
        <begin position="86"/>
        <end position="120"/>
    </location>
</feature>
<proteinExistence type="predicted"/>
<comment type="caution">
    <text evidence="3">The sequence shown here is derived from an EMBL/GenBank/DDBJ whole genome shotgun (WGS) entry which is preliminary data.</text>
</comment>
<dbReference type="Proteomes" id="UP000177418">
    <property type="component" value="Unassembled WGS sequence"/>
</dbReference>
<keyword evidence="1" id="KW-0175">Coiled coil</keyword>